<dbReference type="Pfam" id="PF23845">
    <property type="entry name" value="TIM-barrel_NCTSP"/>
    <property type="match status" value="1"/>
</dbReference>
<dbReference type="InterPro" id="IPR057102">
    <property type="entry name" value="NCTSP_N"/>
</dbReference>
<proteinExistence type="predicted"/>
<evidence type="ECO:0000313" key="4">
    <source>
        <dbReference type="Proteomes" id="UP000560131"/>
    </source>
</evidence>
<gene>
    <name evidence="3" type="ORF">FHS97_000966</name>
</gene>
<protein>
    <submittedName>
        <fullName evidence="3">Uncharacterized protein</fullName>
    </submittedName>
</protein>
<name>A0ABR6N2N5_9SPHN</name>
<sequence>MSGVSSTVAKIAGVVAVAALALSTAGVGAVAGVSLKAVASYAALTASAASVAAQVTAKIPPRQGSVSQTTIGSDQDSPWLVGRTYYGGARVHLVGYGATLKKVKNPYLLAADVHSVGGPVDGLEGIYADLAPVVMRNEVPVAGTNGYFYEHLWRSFQLGEQAERTALPLRFPGAPGWGADARLSGKAAIAYNALFDREGQVFASGLAQMGAVWRGARCWNPVEDSTYPGGNGASRWAPPADTAGHDAARVTWTFTRSPGLLALRYALGIYERDPRVAGSTYRKTFGVGIPLDGLIVEQFVHLHNVCAANNWNCDGVLFEPSSSKWDNLKRILAAGGAEPCWIGGRLGVRVNAPRVAVDTITASDLADGEIVVGVMQGWEQRLNTIVPKYRSETHRWEYVATDPVQIATYLAEDGEEKREERQYDLVQDPTQARQLAAYELLDRRELGEIELPCKPRLRRYGPGDLLTINLPDAGLVEQPAVVLRRTLDPATMGVTLVLRGETMAKHDFALGRTGTPPPTPALVATPSLDGIALERPTSWDAITDPAGTKPQDGADVTADAIDHARFALVTHAARIGTERRARFDPLFWTCNFPNTMMASLRAKGDELRVDAVFHERDHLVGVIWESEDRFDHPATGYDTDRDYRGCVLRFRLRLRGDVLPIDDVDGPVLTIEGRDAAGTPRTWYVRLVNAQRGGSATDAQIELDFDRLKAGFYGTDDVYAGDIDRLFLSFVPTGYRRDGGRLATRVEGGMILSEVSATGAAATLVCGSGPGGTHEVRMTNGYDDTYNVAPARILRNLRLLGYRRTLSHYVGMSHYFSWTWSEAEARYVADDVAQPLNTPCIMWHQDFAEQLHAAGIRLIISVSYEMLDAFAPRAFRQLDEDGAPALTGWTPPSTLFSPCHAGAMTYLQRVARQFCGIAAAAGHDVHFQVGEPWYWIAPGTLTPSFYDAATVARFQSETGNPPPVIASMAGAKSEAERRYLDWLGTQLAQSILALAAAVRADHPDMTNYALLYLPQLLGDDAPEARRVNMPSALAWPALDVLQLEDYDFVIEDRPDRSATARAIVEERLGYPRSRQHYFAGFALVGDSGPVWRSTSAALQAAYDEGVAEVFVWAYTQVLRDGYVPTMAMAPRWTLADVLDVDLTSGVQGGDVLIFDAARRKWLPHRPPVT</sequence>
<evidence type="ECO:0000313" key="3">
    <source>
        <dbReference type="EMBL" id="MBB5725058.1"/>
    </source>
</evidence>
<comment type="caution">
    <text evidence="3">The sequence shown here is derived from an EMBL/GenBank/DDBJ whole genome shotgun (WGS) entry which is preliminary data.</text>
</comment>
<dbReference type="Proteomes" id="UP000560131">
    <property type="component" value="Unassembled WGS sequence"/>
</dbReference>
<keyword evidence="4" id="KW-1185">Reference proteome</keyword>
<dbReference type="RefSeq" id="WP_221233106.1">
    <property type="nucleotide sequence ID" value="NZ_BAABAR010000007.1"/>
</dbReference>
<evidence type="ECO:0000259" key="2">
    <source>
        <dbReference type="Pfam" id="PF23845"/>
    </source>
</evidence>
<dbReference type="InterPro" id="IPR057122">
    <property type="entry name" value="TIM-barrel_NCTSP"/>
</dbReference>
<feature type="domain" description="Non-contractile tail sheath TIM barrel" evidence="2">
    <location>
        <begin position="773"/>
        <end position="1122"/>
    </location>
</feature>
<evidence type="ECO:0000259" key="1">
    <source>
        <dbReference type="Pfam" id="PF23844"/>
    </source>
</evidence>
<dbReference type="EMBL" id="JACIJN010000002">
    <property type="protein sequence ID" value="MBB5725058.1"/>
    <property type="molecule type" value="Genomic_DNA"/>
</dbReference>
<accession>A0ABR6N2N5</accession>
<dbReference type="Pfam" id="PF23844">
    <property type="entry name" value="NCTSP_N"/>
    <property type="match status" value="1"/>
</dbReference>
<reference evidence="3 4" key="1">
    <citation type="submission" date="2020-08" db="EMBL/GenBank/DDBJ databases">
        <title>Genomic Encyclopedia of Type Strains, Phase IV (KMG-IV): sequencing the most valuable type-strain genomes for metagenomic binning, comparative biology and taxonomic classification.</title>
        <authorList>
            <person name="Goeker M."/>
        </authorList>
    </citation>
    <scope>NUCLEOTIDE SEQUENCE [LARGE SCALE GENOMIC DNA]</scope>
    <source>
        <strain evidence="3 4">DSM 101535</strain>
    </source>
</reference>
<feature type="domain" description="Non-contractile tail sheath N-terminal" evidence="1">
    <location>
        <begin position="582"/>
        <end position="767"/>
    </location>
</feature>
<organism evidence="3 4">
    <name type="scientific">Sphingomonas endophytica</name>
    <dbReference type="NCBI Taxonomy" id="869719"/>
    <lineage>
        <taxon>Bacteria</taxon>
        <taxon>Pseudomonadati</taxon>
        <taxon>Pseudomonadota</taxon>
        <taxon>Alphaproteobacteria</taxon>
        <taxon>Sphingomonadales</taxon>
        <taxon>Sphingomonadaceae</taxon>
        <taxon>Sphingomonas</taxon>
    </lineage>
</organism>